<accession>A0AAJ1IDZ3</accession>
<gene>
    <name evidence="1" type="ORF">PQJ61_04680</name>
</gene>
<comment type="caution">
    <text evidence="1">The sequence shown here is derived from an EMBL/GenBank/DDBJ whole genome shotgun (WGS) entry which is preliminary data.</text>
</comment>
<sequence length="279" mass="32169">MMNRMLIGTVAVILLLPGLLYLGGTIFTKKQISKEVKNLRTSTRDISANIYDEDLLVGLPLPVQRYFRYVLSEGQPYVSAVYMEHDGQFKTALDKEWIDIKGKQYFSADEPGFLWVGKTSLFSVRDMYISQKGRIKVKLLNIFKLVDGEGYKYDQGELLRWLGESVWFPTNLLPGPRLRWSAIDNETANLTFKHEGQEVSYEVSFDALGSIKQLQTRRYMGDAGLETWIGRVSDYQRVNGMLIPMRIEAIWKIAGEEHSYARFNIRNIYHNYLIEGANQ</sequence>
<proteinExistence type="predicted"/>
<protein>
    <submittedName>
        <fullName evidence="1">Uncharacterized protein</fullName>
    </submittedName>
</protein>
<dbReference type="Pfam" id="PF20181">
    <property type="entry name" value="DUF6544"/>
    <property type="match status" value="1"/>
</dbReference>
<reference evidence="1 2" key="1">
    <citation type="submission" date="2022-12" db="EMBL/GenBank/DDBJ databases">
        <title>Metagenome assembled genome from gulf of manar.</title>
        <authorList>
            <person name="Kohli P."/>
            <person name="Pk S."/>
            <person name="Venkata Ramana C."/>
            <person name="Sasikala C."/>
        </authorList>
    </citation>
    <scope>NUCLEOTIDE SEQUENCE [LARGE SCALE GENOMIC DNA]</scope>
    <source>
        <strain evidence="1">JB008</strain>
    </source>
</reference>
<dbReference type="InterPro" id="IPR046674">
    <property type="entry name" value="DUF6544"/>
</dbReference>
<evidence type="ECO:0000313" key="2">
    <source>
        <dbReference type="Proteomes" id="UP001221217"/>
    </source>
</evidence>
<name>A0AAJ1IDZ3_9SPIO</name>
<dbReference type="AlphaFoldDB" id="A0AAJ1IDZ3"/>
<dbReference type="Proteomes" id="UP001221217">
    <property type="component" value="Unassembled WGS sequence"/>
</dbReference>
<dbReference type="EMBL" id="JAQQAL010000011">
    <property type="protein sequence ID" value="MDC7226043.1"/>
    <property type="molecule type" value="Genomic_DNA"/>
</dbReference>
<evidence type="ECO:0000313" key="1">
    <source>
        <dbReference type="EMBL" id="MDC7226043.1"/>
    </source>
</evidence>
<organism evidence="1 2">
    <name type="scientific">Candidatus Thalassospirochaeta sargassi</name>
    <dbReference type="NCBI Taxonomy" id="3119039"/>
    <lineage>
        <taxon>Bacteria</taxon>
        <taxon>Pseudomonadati</taxon>
        <taxon>Spirochaetota</taxon>
        <taxon>Spirochaetia</taxon>
        <taxon>Spirochaetales</taxon>
        <taxon>Spirochaetaceae</taxon>
        <taxon>Candidatus Thalassospirochaeta</taxon>
    </lineage>
</organism>